<accession>A0A916WE33</accession>
<dbReference type="PROSITE" id="PS51387">
    <property type="entry name" value="FAD_PCMH"/>
    <property type="match status" value="1"/>
</dbReference>
<dbReference type="InterPro" id="IPR006094">
    <property type="entry name" value="Oxid_FAD_bind_N"/>
</dbReference>
<dbReference type="SUPFAM" id="SSF51679">
    <property type="entry name" value="Bacterial luciferase-like"/>
    <property type="match status" value="1"/>
</dbReference>
<reference evidence="7" key="1">
    <citation type="journal article" date="2014" name="Int. J. Syst. Evol. Microbiol.">
        <title>Complete genome sequence of Corynebacterium casei LMG S-19264T (=DSM 44701T), isolated from a smear-ripened cheese.</title>
        <authorList>
            <consortium name="US DOE Joint Genome Institute (JGI-PGF)"/>
            <person name="Walter F."/>
            <person name="Albersmeier A."/>
            <person name="Kalinowski J."/>
            <person name="Ruckert C."/>
        </authorList>
    </citation>
    <scope>NUCLEOTIDE SEQUENCE</scope>
    <source>
        <strain evidence="7">CGMCC 1.12813</strain>
    </source>
</reference>
<protein>
    <recommendedName>
        <fullName evidence="6">FAD-binding PCMH-type domain-containing protein</fullName>
    </recommendedName>
</protein>
<dbReference type="EMBL" id="BMGB01000001">
    <property type="protein sequence ID" value="GGA89684.1"/>
    <property type="molecule type" value="Genomic_DNA"/>
</dbReference>
<dbReference type="Pfam" id="PF01565">
    <property type="entry name" value="FAD_binding_4"/>
    <property type="match status" value="1"/>
</dbReference>
<dbReference type="CDD" id="cd01097">
    <property type="entry name" value="Tetrahydromethanopterin_reductase"/>
    <property type="match status" value="1"/>
</dbReference>
<evidence type="ECO:0000313" key="8">
    <source>
        <dbReference type="Proteomes" id="UP000606922"/>
    </source>
</evidence>
<dbReference type="InterPro" id="IPR016169">
    <property type="entry name" value="FAD-bd_PCMH_sub2"/>
</dbReference>
<comment type="caution">
    <text evidence="7">The sequence shown here is derived from an EMBL/GenBank/DDBJ whole genome shotgun (WGS) entry which is preliminary data.</text>
</comment>
<dbReference type="Gene3D" id="3.30.465.10">
    <property type="match status" value="1"/>
</dbReference>
<evidence type="ECO:0000256" key="5">
    <source>
        <dbReference type="ARBA" id="ARBA00023002"/>
    </source>
</evidence>
<dbReference type="InterPro" id="IPR011251">
    <property type="entry name" value="Luciferase-like_dom"/>
</dbReference>
<proteinExistence type="inferred from homology"/>
<dbReference type="InterPro" id="IPR050416">
    <property type="entry name" value="FAD-linked_Oxidoreductase"/>
</dbReference>
<evidence type="ECO:0000256" key="3">
    <source>
        <dbReference type="ARBA" id="ARBA00022630"/>
    </source>
</evidence>
<organism evidence="7 8">
    <name type="scientific">Conyzicola nivalis</name>
    <dbReference type="NCBI Taxonomy" id="1477021"/>
    <lineage>
        <taxon>Bacteria</taxon>
        <taxon>Bacillati</taxon>
        <taxon>Actinomycetota</taxon>
        <taxon>Actinomycetes</taxon>
        <taxon>Micrococcales</taxon>
        <taxon>Microbacteriaceae</taxon>
        <taxon>Conyzicola</taxon>
    </lineage>
</organism>
<evidence type="ECO:0000256" key="4">
    <source>
        <dbReference type="ARBA" id="ARBA00022827"/>
    </source>
</evidence>
<dbReference type="InterPro" id="IPR036318">
    <property type="entry name" value="FAD-bd_PCMH-like_sf"/>
</dbReference>
<evidence type="ECO:0000259" key="6">
    <source>
        <dbReference type="PROSITE" id="PS51387"/>
    </source>
</evidence>
<dbReference type="PANTHER" id="PTHR42973:SF39">
    <property type="entry name" value="FAD-BINDING PCMH-TYPE DOMAIN-CONTAINING PROTEIN"/>
    <property type="match status" value="1"/>
</dbReference>
<dbReference type="PANTHER" id="PTHR42973">
    <property type="entry name" value="BINDING OXIDOREDUCTASE, PUTATIVE (AFU_ORTHOLOGUE AFUA_1G17690)-RELATED"/>
    <property type="match status" value="1"/>
</dbReference>
<evidence type="ECO:0000313" key="7">
    <source>
        <dbReference type="EMBL" id="GGA89684.1"/>
    </source>
</evidence>
<dbReference type="SUPFAM" id="SSF56176">
    <property type="entry name" value="FAD-binding/transporter-associated domain-like"/>
    <property type="match status" value="1"/>
</dbReference>
<keyword evidence="4" id="KW-0274">FAD</keyword>
<keyword evidence="8" id="KW-1185">Reference proteome</keyword>
<dbReference type="Gene3D" id="3.20.20.30">
    <property type="entry name" value="Luciferase-like domain"/>
    <property type="match status" value="1"/>
</dbReference>
<dbReference type="GO" id="GO:0071949">
    <property type="term" value="F:FAD binding"/>
    <property type="evidence" value="ECO:0007669"/>
    <property type="project" value="InterPro"/>
</dbReference>
<dbReference type="Gene3D" id="3.40.462.20">
    <property type="match status" value="1"/>
</dbReference>
<dbReference type="InterPro" id="IPR016167">
    <property type="entry name" value="FAD-bd_PCMH_sub1"/>
</dbReference>
<dbReference type="InterPro" id="IPR036661">
    <property type="entry name" value="Luciferase-like_sf"/>
</dbReference>
<dbReference type="AlphaFoldDB" id="A0A916WE33"/>
<dbReference type="Proteomes" id="UP000606922">
    <property type="component" value="Unassembled WGS sequence"/>
</dbReference>
<comment type="cofactor">
    <cofactor evidence="1">
        <name>FAD</name>
        <dbReference type="ChEBI" id="CHEBI:57692"/>
    </cofactor>
</comment>
<dbReference type="Gene3D" id="3.30.43.10">
    <property type="entry name" value="Uridine Diphospho-n-acetylenolpyruvylglucosamine Reductase, domain 2"/>
    <property type="match status" value="1"/>
</dbReference>
<name>A0A916WE33_9MICO</name>
<comment type="similarity">
    <text evidence="2">Belongs to the oxygen-dependent FAD-linked oxidoreductase family.</text>
</comment>
<keyword evidence="3" id="KW-0285">Flavoprotein</keyword>
<gene>
    <name evidence="7" type="ORF">GCM10010979_00510</name>
</gene>
<evidence type="ECO:0000256" key="2">
    <source>
        <dbReference type="ARBA" id="ARBA00005466"/>
    </source>
</evidence>
<dbReference type="GO" id="GO:0016705">
    <property type="term" value="F:oxidoreductase activity, acting on paired donors, with incorporation or reduction of molecular oxygen"/>
    <property type="evidence" value="ECO:0007669"/>
    <property type="project" value="InterPro"/>
</dbReference>
<dbReference type="RefSeq" id="WP_188508722.1">
    <property type="nucleotide sequence ID" value="NZ_BMGB01000001.1"/>
</dbReference>
<feature type="domain" description="FAD-binding PCMH-type" evidence="6">
    <location>
        <begin position="345"/>
        <end position="517"/>
    </location>
</feature>
<evidence type="ECO:0000256" key="1">
    <source>
        <dbReference type="ARBA" id="ARBA00001974"/>
    </source>
</evidence>
<dbReference type="Pfam" id="PF00296">
    <property type="entry name" value="Bac_luciferase"/>
    <property type="match status" value="1"/>
</dbReference>
<reference evidence="7" key="2">
    <citation type="submission" date="2020-09" db="EMBL/GenBank/DDBJ databases">
        <authorList>
            <person name="Sun Q."/>
            <person name="Zhou Y."/>
        </authorList>
    </citation>
    <scope>NUCLEOTIDE SEQUENCE</scope>
    <source>
        <strain evidence="7">CGMCC 1.12813</strain>
    </source>
</reference>
<keyword evidence="5" id="KW-0560">Oxidoreductase</keyword>
<sequence>MPDYGLPLHFGTFITPTNRQPDAPVALAKLSEQLGYDLVTFQDHPYQPSFLDTWTLMTWVAAQTSTIRIAPNVLNVPLRPPAVTARAAASLDLLSGGRFDLGLGAGGFWDAVDAMGGAHLSPGQAVDALSEAIDVIRGIWAVDDRTPLRIEGEHYHLRGAKRGPAPAHEIPLWIGALKPRMLRLTGRKGDGWLPSLAYLEPGDYARGNATIDEAALAAGRNPREIRRLANVGGRFGASNGGFLVGPSEQWVEQLLPYAIDDGVSTFILAGDDPTAMQRFAEEVAPALREAVRRERASAGTVTGVVRRASVIASRRDGIDYDGVPAGVTAIEPGDLGFAGVRSTYMRGGSPGLVLRPADTAQVVEALAFARRNDVRLAIRSGGHGISGRSTNDGGIVIDLGAMNAIEILDEGSRRIRVQPGARWADVAAALEPYGWALSSGDYGGVGVGGLATAGGIGWLAREHGLTIDHLRAVEIVLADGSVVTANDDENTDLFWAVRGAGANFGIVTSFEFEVDEVGPVGFAQLAFDATDTAGFLEGWGAAVEAAPRDLTSFLIMGPSSAEQPAVAQLMTVVDSDDPDTVLDRLQPLADLAPLLQQSVQILPYSAVMANASDAPHNGRGEPQARSGLVEHITPEFARAAAAMLASGDVHFFQIRSVGGAVADVAPDATAYAHRSANFSVVALGASAETLDRRWRELYGHFTGLYLSFDTDQRAERLTDAFPEATLDRLRLLKARLDPENTFRDNFNIV</sequence>
<dbReference type="InterPro" id="IPR016166">
    <property type="entry name" value="FAD-bd_PCMH"/>
</dbReference>